<dbReference type="Pfam" id="PF13899">
    <property type="entry name" value="Thioredoxin_7"/>
    <property type="match status" value="1"/>
</dbReference>
<feature type="domain" description="Thioredoxin" evidence="5">
    <location>
        <begin position="7"/>
        <end position="148"/>
    </location>
</feature>
<evidence type="ECO:0000313" key="7">
    <source>
        <dbReference type="Proteomes" id="UP000317318"/>
    </source>
</evidence>
<keyword evidence="4" id="KW-0472">Membrane</keyword>
<dbReference type="KEGG" id="svp:Pan189_39500"/>
<accession>A0A517R6S5</accession>
<dbReference type="SUPFAM" id="SSF52833">
    <property type="entry name" value="Thioredoxin-like"/>
    <property type="match status" value="1"/>
</dbReference>
<dbReference type="RefSeq" id="WP_145365674.1">
    <property type="nucleotide sequence ID" value="NZ_CP036268.1"/>
</dbReference>
<dbReference type="InterPro" id="IPR013766">
    <property type="entry name" value="Thioredoxin_domain"/>
</dbReference>
<keyword evidence="4" id="KW-1133">Transmembrane helix</keyword>
<reference evidence="6 7" key="1">
    <citation type="submission" date="2019-02" db="EMBL/GenBank/DDBJ databases">
        <title>Deep-cultivation of Planctomycetes and their phenomic and genomic characterization uncovers novel biology.</title>
        <authorList>
            <person name="Wiegand S."/>
            <person name="Jogler M."/>
            <person name="Boedeker C."/>
            <person name="Pinto D."/>
            <person name="Vollmers J."/>
            <person name="Rivas-Marin E."/>
            <person name="Kohn T."/>
            <person name="Peeters S.H."/>
            <person name="Heuer A."/>
            <person name="Rast P."/>
            <person name="Oberbeckmann S."/>
            <person name="Bunk B."/>
            <person name="Jeske O."/>
            <person name="Meyerdierks A."/>
            <person name="Storesund J.E."/>
            <person name="Kallscheuer N."/>
            <person name="Luecker S."/>
            <person name="Lage O.M."/>
            <person name="Pohl T."/>
            <person name="Merkel B.J."/>
            <person name="Hornburger P."/>
            <person name="Mueller R.-W."/>
            <person name="Bruemmer F."/>
            <person name="Labrenz M."/>
            <person name="Spormann A.M."/>
            <person name="Op den Camp H."/>
            <person name="Overmann J."/>
            <person name="Amann R."/>
            <person name="Jetten M.S.M."/>
            <person name="Mascher T."/>
            <person name="Medema M.H."/>
            <person name="Devos D.P."/>
            <person name="Kaster A.-K."/>
            <person name="Ovreas L."/>
            <person name="Rohde M."/>
            <person name="Galperin M.Y."/>
            <person name="Jogler C."/>
        </authorList>
    </citation>
    <scope>NUCLEOTIDE SEQUENCE [LARGE SCALE GENOMIC DNA]</scope>
    <source>
        <strain evidence="6 7">Pan189</strain>
    </source>
</reference>
<keyword evidence="4" id="KW-0812">Transmembrane</keyword>
<feature type="region of interest" description="Disordered" evidence="3">
    <location>
        <begin position="155"/>
        <end position="184"/>
    </location>
</feature>
<evidence type="ECO:0000256" key="4">
    <source>
        <dbReference type="SAM" id="Phobius"/>
    </source>
</evidence>
<dbReference type="AlphaFoldDB" id="A0A517R6S5"/>
<evidence type="ECO:0000313" key="6">
    <source>
        <dbReference type="EMBL" id="QDT39542.1"/>
    </source>
</evidence>
<dbReference type="InterPro" id="IPR017937">
    <property type="entry name" value="Thioredoxin_CS"/>
</dbReference>
<dbReference type="Proteomes" id="UP000317318">
    <property type="component" value="Chromosome"/>
</dbReference>
<protein>
    <submittedName>
        <fullName evidence="6">Thioredoxin C-1</fullName>
    </submittedName>
</protein>
<evidence type="ECO:0000256" key="2">
    <source>
        <dbReference type="ARBA" id="ARBA00023284"/>
    </source>
</evidence>
<dbReference type="InterPro" id="IPR036249">
    <property type="entry name" value="Thioredoxin-like_sf"/>
</dbReference>
<keyword evidence="2" id="KW-0676">Redox-active center</keyword>
<dbReference type="PROSITE" id="PS00194">
    <property type="entry name" value="THIOREDOXIN_1"/>
    <property type="match status" value="1"/>
</dbReference>
<organism evidence="6 7">
    <name type="scientific">Stratiformator vulcanicus</name>
    <dbReference type="NCBI Taxonomy" id="2527980"/>
    <lineage>
        <taxon>Bacteria</taxon>
        <taxon>Pseudomonadati</taxon>
        <taxon>Planctomycetota</taxon>
        <taxon>Planctomycetia</taxon>
        <taxon>Planctomycetales</taxon>
        <taxon>Planctomycetaceae</taxon>
        <taxon>Stratiformator</taxon>
    </lineage>
</organism>
<feature type="transmembrane region" description="Helical" evidence="4">
    <location>
        <begin position="12"/>
        <end position="33"/>
    </location>
</feature>
<dbReference type="OrthoDB" id="244344at2"/>
<keyword evidence="1" id="KW-0732">Signal</keyword>
<evidence type="ECO:0000256" key="1">
    <source>
        <dbReference type="ARBA" id="ARBA00022729"/>
    </source>
</evidence>
<keyword evidence="7" id="KW-1185">Reference proteome</keyword>
<name>A0A517R6S5_9PLAN</name>
<evidence type="ECO:0000259" key="5">
    <source>
        <dbReference type="PROSITE" id="PS51352"/>
    </source>
</evidence>
<dbReference type="InterPro" id="IPR051099">
    <property type="entry name" value="AGR/TXD"/>
</dbReference>
<dbReference type="Gene3D" id="3.40.30.10">
    <property type="entry name" value="Glutaredoxin"/>
    <property type="match status" value="1"/>
</dbReference>
<dbReference type="PROSITE" id="PS51352">
    <property type="entry name" value="THIOREDOXIN_2"/>
    <property type="match status" value="1"/>
</dbReference>
<gene>
    <name evidence="6" type="ORF">Pan189_39500</name>
</gene>
<dbReference type="EMBL" id="CP036268">
    <property type="protein sequence ID" value="QDT39542.1"/>
    <property type="molecule type" value="Genomic_DNA"/>
</dbReference>
<proteinExistence type="predicted"/>
<evidence type="ECO:0000256" key="3">
    <source>
        <dbReference type="SAM" id="MobiDB-lite"/>
    </source>
</evidence>
<dbReference type="PANTHER" id="PTHR15337">
    <property type="entry name" value="ANTERIOR GRADIENT PROTEIN-RELATED"/>
    <property type="match status" value="1"/>
</dbReference>
<dbReference type="PANTHER" id="PTHR15337:SF11">
    <property type="entry name" value="THIOREDOXIN DOMAIN-CONTAINING PROTEIN"/>
    <property type="match status" value="1"/>
</dbReference>
<sequence>MSHQTSAHNRSVAPVFAVSAVALLFGVGASFVLGGGVGKYWQRDFDTALQIAKRDQKPLLVHFYADWCVPCKRMEREVLHTDEVTRIVGQSVVGVQLNSDHNRDLASRFGVSSIPADVFVAPDGHVLGMMNGFRDKRDYVRRVTAIDDYFARTKKPDVGANEPDESIARGRTPGRRQPTVRDGRGKQSQLLGLRGFCPVTLHGSRQWTRGSKRFSVEHQGISYFCVSARAASRFREGPEQYAPRLLGCDPVIYFTTGKAVPGSVEHAAFYDEVLYLFAGAKTRSAFRDDPSEFMNRRAIVLLDEIDTTRIE</sequence>